<dbReference type="RefSeq" id="WP_154496978.1">
    <property type="nucleotide sequence ID" value="NZ_VUMU01000014.1"/>
</dbReference>
<evidence type="ECO:0000313" key="3">
    <source>
        <dbReference type="EMBL" id="MST58693.1"/>
    </source>
</evidence>
<feature type="compositionally biased region" description="Low complexity" evidence="1">
    <location>
        <begin position="186"/>
        <end position="201"/>
    </location>
</feature>
<dbReference type="EMBL" id="VUMU01000014">
    <property type="protein sequence ID" value="MST58693.1"/>
    <property type="molecule type" value="Genomic_DNA"/>
</dbReference>
<feature type="compositionally biased region" description="Basic and acidic residues" evidence="1">
    <location>
        <begin position="176"/>
        <end position="185"/>
    </location>
</feature>
<keyword evidence="2" id="KW-0812">Transmembrane</keyword>
<sequence length="201" mass="23170">MDVEQREHVVSGFAFYSEKDAGLAEQERQKIAYLDKHIDHADIQSVLAIYKKALEDRVFRTPVGLEYLRELQGELRAREEELGEEVPPIPLWTSFADVRTKTSPARRRIQPMPEDGGKKVGLCLSVIMNIVMLVAIIAMFVITLNSDQPNILNYERNLQNKYASWEQELTRREQTVREKERELHIENTGNTGNTETEVSQN</sequence>
<accession>A0A6L5YL50</accession>
<feature type="transmembrane region" description="Helical" evidence="2">
    <location>
        <begin position="120"/>
        <end position="142"/>
    </location>
</feature>
<organism evidence="3 4">
    <name type="scientific">Waltera intestinalis</name>
    <dbReference type="NCBI Taxonomy" id="2606635"/>
    <lineage>
        <taxon>Bacteria</taxon>
        <taxon>Bacillati</taxon>
        <taxon>Bacillota</taxon>
        <taxon>Clostridia</taxon>
        <taxon>Lachnospirales</taxon>
        <taxon>Lachnospiraceae</taxon>
        <taxon>Waltera</taxon>
    </lineage>
</organism>
<protein>
    <submittedName>
        <fullName evidence="3">Uncharacterized protein</fullName>
    </submittedName>
</protein>
<keyword evidence="2" id="KW-1133">Transmembrane helix</keyword>
<evidence type="ECO:0000313" key="4">
    <source>
        <dbReference type="Proteomes" id="UP000476055"/>
    </source>
</evidence>
<keyword evidence="2" id="KW-0472">Membrane</keyword>
<gene>
    <name evidence="3" type="ORF">FYJ59_10675</name>
</gene>
<proteinExistence type="predicted"/>
<evidence type="ECO:0000256" key="1">
    <source>
        <dbReference type="SAM" id="MobiDB-lite"/>
    </source>
</evidence>
<reference evidence="3 4" key="1">
    <citation type="submission" date="2019-08" db="EMBL/GenBank/DDBJ databases">
        <title>In-depth cultivation of the pig gut microbiome towards novel bacterial diversity and tailored functional studies.</title>
        <authorList>
            <person name="Wylensek D."/>
            <person name="Hitch T.C.A."/>
            <person name="Clavel T."/>
        </authorList>
    </citation>
    <scope>NUCLEOTIDE SEQUENCE [LARGE SCALE GENOMIC DNA]</scope>
    <source>
        <strain evidence="3 4">WCA3-601-WT-6H</strain>
    </source>
</reference>
<dbReference type="Proteomes" id="UP000476055">
    <property type="component" value="Unassembled WGS sequence"/>
</dbReference>
<keyword evidence="4" id="KW-1185">Reference proteome</keyword>
<dbReference type="AlphaFoldDB" id="A0A6L5YL50"/>
<name>A0A6L5YL50_9FIRM</name>
<feature type="region of interest" description="Disordered" evidence="1">
    <location>
        <begin position="176"/>
        <end position="201"/>
    </location>
</feature>
<evidence type="ECO:0000256" key="2">
    <source>
        <dbReference type="SAM" id="Phobius"/>
    </source>
</evidence>
<comment type="caution">
    <text evidence="3">The sequence shown here is derived from an EMBL/GenBank/DDBJ whole genome shotgun (WGS) entry which is preliminary data.</text>
</comment>